<proteinExistence type="predicted"/>
<feature type="transmembrane region" description="Helical" evidence="1">
    <location>
        <begin position="65"/>
        <end position="85"/>
    </location>
</feature>
<protein>
    <submittedName>
        <fullName evidence="2">Uncharacterized protein</fullName>
    </submittedName>
</protein>
<evidence type="ECO:0000256" key="1">
    <source>
        <dbReference type="SAM" id="Phobius"/>
    </source>
</evidence>
<dbReference type="EMBL" id="LMZQ01000016">
    <property type="protein sequence ID" value="KRT14575.1"/>
    <property type="molecule type" value="Genomic_DNA"/>
</dbReference>
<keyword evidence="3" id="KW-1185">Reference proteome</keyword>
<accession>A0A0T5VLR3</accession>
<organism evidence="2 3">
    <name type="scientific">Pedobacter ginsenosidimutans</name>
    <dbReference type="NCBI Taxonomy" id="687842"/>
    <lineage>
        <taxon>Bacteria</taxon>
        <taxon>Pseudomonadati</taxon>
        <taxon>Bacteroidota</taxon>
        <taxon>Sphingobacteriia</taxon>
        <taxon>Sphingobacteriales</taxon>
        <taxon>Sphingobacteriaceae</taxon>
        <taxon>Pedobacter</taxon>
    </lineage>
</organism>
<keyword evidence="1" id="KW-1133">Transmembrane helix</keyword>
<keyword evidence="1" id="KW-0812">Transmembrane</keyword>
<evidence type="ECO:0000313" key="3">
    <source>
        <dbReference type="Proteomes" id="UP000051950"/>
    </source>
</evidence>
<dbReference type="AlphaFoldDB" id="A0A0T5VLR3"/>
<comment type="caution">
    <text evidence="2">The sequence shown here is derived from an EMBL/GenBank/DDBJ whole genome shotgun (WGS) entry which is preliminary data.</text>
</comment>
<sequence>MNTPKRIKDIKVLVDLCDSDSLIDVLFNDFAKSLSGFATGQGFDSLRLYWNQYQKSLKKLKGCKSLIASFFLVFSCFFDQITHIIQ</sequence>
<name>A0A0T5VLR3_9SPHI</name>
<evidence type="ECO:0000313" key="2">
    <source>
        <dbReference type="EMBL" id="KRT14575.1"/>
    </source>
</evidence>
<gene>
    <name evidence="2" type="ORF">ASU31_18695</name>
</gene>
<reference evidence="2 3" key="1">
    <citation type="submission" date="2015-11" db="EMBL/GenBank/DDBJ databases">
        <title>Sequence of Pedobacter ginsenosidimutans.</title>
        <authorList>
            <person name="Carson E."/>
            <person name="Keyser V."/>
            <person name="Newman J."/>
            <person name="Miller J."/>
        </authorList>
    </citation>
    <scope>NUCLEOTIDE SEQUENCE [LARGE SCALE GENOMIC DNA]</scope>
    <source>
        <strain evidence="2 3">KACC 14530</strain>
    </source>
</reference>
<dbReference type="Proteomes" id="UP000051950">
    <property type="component" value="Unassembled WGS sequence"/>
</dbReference>
<keyword evidence="1" id="KW-0472">Membrane</keyword>
<dbReference type="STRING" id="687842.ASU31_18695"/>